<name>A0AAD7R1V7_9TELE</name>
<proteinExistence type="predicted"/>
<dbReference type="AlphaFoldDB" id="A0AAD7R1V7"/>
<evidence type="ECO:0000313" key="1">
    <source>
        <dbReference type="EMBL" id="KAJ8355160.1"/>
    </source>
</evidence>
<evidence type="ECO:0000313" key="2">
    <source>
        <dbReference type="Proteomes" id="UP001221898"/>
    </source>
</evidence>
<dbReference type="EMBL" id="JAINUG010001574">
    <property type="protein sequence ID" value="KAJ8355160.1"/>
    <property type="molecule type" value="Genomic_DNA"/>
</dbReference>
<gene>
    <name evidence="1" type="ORF">AAFF_G00089670</name>
</gene>
<dbReference type="PANTHER" id="PTHR47018:SF1">
    <property type="entry name" value="TESMIN_TSO1-LIKE CXC DOMAIN-CONTAINING PROTEIN"/>
    <property type="match status" value="1"/>
</dbReference>
<keyword evidence="2" id="KW-1185">Reference proteome</keyword>
<organism evidence="1 2">
    <name type="scientific">Aldrovandia affinis</name>
    <dbReference type="NCBI Taxonomy" id="143900"/>
    <lineage>
        <taxon>Eukaryota</taxon>
        <taxon>Metazoa</taxon>
        <taxon>Chordata</taxon>
        <taxon>Craniata</taxon>
        <taxon>Vertebrata</taxon>
        <taxon>Euteleostomi</taxon>
        <taxon>Actinopterygii</taxon>
        <taxon>Neopterygii</taxon>
        <taxon>Teleostei</taxon>
        <taxon>Notacanthiformes</taxon>
        <taxon>Halosauridae</taxon>
        <taxon>Aldrovandia</taxon>
    </lineage>
</organism>
<sequence length="262" mass="30023">MLNGKKFPQNVRALRMMAEEVLRSVITDGHFQKADDLMRALDQIASQSRTAKLWIEVLVKPVLLMMSYIRAEREGDWLLHLTTFRKMLPYYFAAGHVNYARYGLYYLRSMEKLPPHVQSHFLQGQHIRGIWNGLWSDQFIESTLMRYGHSAGGIIGITLKPEALKIWALSRHICCKIESDMKEMEEEETNTTKVHLYHKEEAKARVIADAKDRDGLRQKLDTCLHPLDPNEHPGESIVNITSGKIAPPTVNVDSAVKIGRQC</sequence>
<accession>A0AAD7R1V7</accession>
<dbReference type="PANTHER" id="PTHR47018">
    <property type="entry name" value="CXC DOMAIN-CONTAINING PROTEIN-RELATED"/>
    <property type="match status" value="1"/>
</dbReference>
<dbReference type="Proteomes" id="UP001221898">
    <property type="component" value="Unassembled WGS sequence"/>
</dbReference>
<protein>
    <submittedName>
        <fullName evidence="1">Uncharacterized protein</fullName>
    </submittedName>
</protein>
<comment type="caution">
    <text evidence="1">The sequence shown here is derived from an EMBL/GenBank/DDBJ whole genome shotgun (WGS) entry which is preliminary data.</text>
</comment>
<reference evidence="1" key="1">
    <citation type="journal article" date="2023" name="Science">
        <title>Genome structures resolve the early diversification of teleost fishes.</title>
        <authorList>
            <person name="Parey E."/>
            <person name="Louis A."/>
            <person name="Montfort J."/>
            <person name="Bouchez O."/>
            <person name="Roques C."/>
            <person name="Iampietro C."/>
            <person name="Lluch J."/>
            <person name="Castinel A."/>
            <person name="Donnadieu C."/>
            <person name="Desvignes T."/>
            <person name="Floi Bucao C."/>
            <person name="Jouanno E."/>
            <person name="Wen M."/>
            <person name="Mejri S."/>
            <person name="Dirks R."/>
            <person name="Jansen H."/>
            <person name="Henkel C."/>
            <person name="Chen W.J."/>
            <person name="Zahm M."/>
            <person name="Cabau C."/>
            <person name="Klopp C."/>
            <person name="Thompson A.W."/>
            <person name="Robinson-Rechavi M."/>
            <person name="Braasch I."/>
            <person name="Lecointre G."/>
            <person name="Bobe J."/>
            <person name="Postlethwait J.H."/>
            <person name="Berthelot C."/>
            <person name="Roest Crollius H."/>
            <person name="Guiguen Y."/>
        </authorList>
    </citation>
    <scope>NUCLEOTIDE SEQUENCE</scope>
    <source>
        <strain evidence="1">NC1722</strain>
    </source>
</reference>